<name>A0ABY0YIG2_9PSED</name>
<evidence type="ECO:0000313" key="3">
    <source>
        <dbReference type="EMBL" id="SED60288.1"/>
    </source>
</evidence>
<gene>
    <name evidence="3" type="ORF">SAMN05216205_5684</name>
</gene>
<dbReference type="PANTHER" id="PTHR43084">
    <property type="entry name" value="PERSULFIDE DIOXYGENASE ETHE1"/>
    <property type="match status" value="1"/>
</dbReference>
<proteinExistence type="predicted"/>
<dbReference type="InterPro" id="IPR051682">
    <property type="entry name" value="Mito_Persulfide_Diox"/>
</dbReference>
<dbReference type="InterPro" id="IPR036866">
    <property type="entry name" value="RibonucZ/Hydroxyglut_hydro"/>
</dbReference>
<keyword evidence="4" id="KW-1185">Reference proteome</keyword>
<evidence type="ECO:0000259" key="2">
    <source>
        <dbReference type="SMART" id="SM00849"/>
    </source>
</evidence>
<protein>
    <submittedName>
        <fullName evidence="3">Glyoxylase, beta-lactamase superfamily II</fullName>
    </submittedName>
</protein>
<dbReference type="Gene3D" id="3.60.15.10">
    <property type="entry name" value="Ribonuclease Z/Hydroxyacylglutathione hydrolase-like"/>
    <property type="match status" value="1"/>
</dbReference>
<dbReference type="InterPro" id="IPR044528">
    <property type="entry name" value="POD-like_MBL-fold"/>
</dbReference>
<feature type="domain" description="Metallo-beta-lactamase" evidence="2">
    <location>
        <begin position="77"/>
        <end position="268"/>
    </location>
</feature>
<dbReference type="EMBL" id="FNRV01000001">
    <property type="protein sequence ID" value="SED60288.1"/>
    <property type="molecule type" value="Genomic_DNA"/>
</dbReference>
<dbReference type="CDD" id="cd07724">
    <property type="entry name" value="POD-like_MBL-fold"/>
    <property type="match status" value="1"/>
</dbReference>
<comment type="caution">
    <text evidence="3">The sequence shown here is derived from an EMBL/GenBank/DDBJ whole genome shotgun (WGS) entry which is preliminary data.</text>
</comment>
<dbReference type="SMART" id="SM00849">
    <property type="entry name" value="Lactamase_B"/>
    <property type="match status" value="1"/>
</dbReference>
<dbReference type="Proteomes" id="UP000199665">
    <property type="component" value="Unassembled WGS sequence"/>
</dbReference>
<sequence length="350" mass="38155">MRNKFGVRPLVGRVRNLRCRACGPRGGATGTATDWTAAFNSVQATTTGKMKLPSILVQTETATMPALIEAFLDPASSTYSYVVYEADGSQCAIVDPVLDYDPAAGRTASTQADRIIAFVREHRLQVQWLLETHAHADHLSAAPYLRRELGGQIAIGASISKVQKVFKALFNLEPEFCVDGSQFDHLFAPDESFNIGQLKATALHVPGHTPADMAYLVDGEAILVGDTLFMPDVGTARCDFPGGNAHHLYASIQKLLAFPADVKLYVCHDYPPEGRRAQCQSTVGEQRKSNVHVHDGIDENTFVAMRTRRDRGLGMPTLLLPAIQVNVRAGNMPPAEDNGVVYLKIPINQM</sequence>
<dbReference type="Pfam" id="PF00753">
    <property type="entry name" value="Lactamase_B"/>
    <property type="match status" value="1"/>
</dbReference>
<keyword evidence="1" id="KW-0479">Metal-binding</keyword>
<evidence type="ECO:0000313" key="4">
    <source>
        <dbReference type="Proteomes" id="UP000199665"/>
    </source>
</evidence>
<dbReference type="PANTHER" id="PTHR43084:SF1">
    <property type="entry name" value="PERSULFIDE DIOXYGENASE ETHE1, MITOCHONDRIAL"/>
    <property type="match status" value="1"/>
</dbReference>
<dbReference type="InterPro" id="IPR001279">
    <property type="entry name" value="Metallo-B-lactamas"/>
</dbReference>
<evidence type="ECO:0000256" key="1">
    <source>
        <dbReference type="ARBA" id="ARBA00022723"/>
    </source>
</evidence>
<organism evidence="3 4">
    <name type="scientific">Pseudomonas mohnii</name>
    <dbReference type="NCBI Taxonomy" id="395600"/>
    <lineage>
        <taxon>Bacteria</taxon>
        <taxon>Pseudomonadati</taxon>
        <taxon>Pseudomonadota</taxon>
        <taxon>Gammaproteobacteria</taxon>
        <taxon>Pseudomonadales</taxon>
        <taxon>Pseudomonadaceae</taxon>
        <taxon>Pseudomonas</taxon>
    </lineage>
</organism>
<reference evidence="3 4" key="1">
    <citation type="submission" date="2016-10" db="EMBL/GenBank/DDBJ databases">
        <authorList>
            <person name="Varghese N."/>
            <person name="Submissions S."/>
        </authorList>
    </citation>
    <scope>NUCLEOTIDE SEQUENCE [LARGE SCALE GENOMIC DNA]</scope>
    <source>
        <strain evidence="3 4">DSM 18327</strain>
    </source>
</reference>
<dbReference type="SUPFAM" id="SSF56281">
    <property type="entry name" value="Metallo-hydrolase/oxidoreductase"/>
    <property type="match status" value="1"/>
</dbReference>
<accession>A0ABY0YIG2</accession>